<dbReference type="Proteomes" id="UP000549343">
    <property type="component" value="Unassembled WGS sequence"/>
</dbReference>
<dbReference type="EMBL" id="JACHMV010000001">
    <property type="protein sequence ID" value="MBB4773912.1"/>
    <property type="molecule type" value="Genomic_DNA"/>
</dbReference>
<sequence>MSEIHVEGYSPTIKKRALSRKLVAARKEIGMTTTEVCRRLRWSATKLNYIEKAKWIEPNPEAVTDLCELYGIEGHAREALAELARQARQRGWWTRYNDVFQNEFPGFETAASAVSTYSNVFLPGLLQTATYMEALLPIGGVDDPAEIKRHVDARLRRQEILDRIDAPCRLHAVIDENAITRIIDPEVRTTQLNHLVTMADRSNVTIQLIPTTAGLYAGAGEPFTHLGFDDPGERDIVFLETTVDDRMLEEKDELRRYMLRFEQLRAVALSAEASRDRLLKGTG</sequence>
<organism evidence="3 4">
    <name type="scientific">Actinomadura livida</name>
    <dbReference type="NCBI Taxonomy" id="79909"/>
    <lineage>
        <taxon>Bacteria</taxon>
        <taxon>Bacillati</taxon>
        <taxon>Actinomycetota</taxon>
        <taxon>Actinomycetes</taxon>
        <taxon>Streptosporangiales</taxon>
        <taxon>Thermomonosporaceae</taxon>
        <taxon>Actinomadura</taxon>
    </lineage>
</organism>
<dbReference type="InterPro" id="IPR043917">
    <property type="entry name" value="DUF5753"/>
</dbReference>
<dbReference type="Proteomes" id="UP001501427">
    <property type="component" value="Unassembled WGS sequence"/>
</dbReference>
<dbReference type="SMART" id="SM00530">
    <property type="entry name" value="HTH_XRE"/>
    <property type="match status" value="1"/>
</dbReference>
<dbReference type="InterPro" id="IPR001387">
    <property type="entry name" value="Cro/C1-type_HTH"/>
</dbReference>
<accession>A0A7W7IBA1</accession>
<name>A0A7W7IBA1_9ACTN</name>
<keyword evidence="5" id="KW-1185">Reference proteome</keyword>
<reference evidence="3 4" key="3">
    <citation type="submission" date="2020-08" db="EMBL/GenBank/DDBJ databases">
        <title>Sequencing the genomes of 1000 actinobacteria strains.</title>
        <authorList>
            <person name="Klenk H.-P."/>
        </authorList>
    </citation>
    <scope>NUCLEOTIDE SEQUENCE [LARGE SCALE GENOMIC DNA]</scope>
    <source>
        <strain evidence="3 4">DSM 44772</strain>
    </source>
</reference>
<protein>
    <submittedName>
        <fullName evidence="2">Helix-turn-helix transcriptional regulator</fullName>
    </submittedName>
</protein>
<evidence type="ECO:0000259" key="1">
    <source>
        <dbReference type="SMART" id="SM00530"/>
    </source>
</evidence>
<reference evidence="2" key="1">
    <citation type="journal article" date="2014" name="Int. J. Syst. Evol. Microbiol.">
        <title>Complete genome of a new Firmicutes species belonging to the dominant human colonic microbiota ('Ruminococcus bicirculans') reveals two chromosomes and a selective capacity to utilize plant glucans.</title>
        <authorList>
            <consortium name="NISC Comparative Sequencing Program"/>
            <person name="Wegmann U."/>
            <person name="Louis P."/>
            <person name="Goesmann A."/>
            <person name="Henrissat B."/>
            <person name="Duncan S.H."/>
            <person name="Flint H.J."/>
        </authorList>
    </citation>
    <scope>NUCLEOTIDE SEQUENCE</scope>
    <source>
        <strain evidence="2">JCM 10667</strain>
    </source>
</reference>
<dbReference type="EMBL" id="BAAAHD010000062">
    <property type="protein sequence ID" value="GAA0586310.1"/>
    <property type="molecule type" value="Genomic_DNA"/>
</dbReference>
<dbReference type="RefSeq" id="WP_184882304.1">
    <property type="nucleotide sequence ID" value="NZ_BAAAHD010000062.1"/>
</dbReference>
<reference evidence="2" key="4">
    <citation type="submission" date="2023-12" db="EMBL/GenBank/DDBJ databases">
        <authorList>
            <person name="Sun Q."/>
            <person name="Inoue M."/>
        </authorList>
    </citation>
    <scope>NUCLEOTIDE SEQUENCE</scope>
    <source>
        <strain evidence="2">JCM 10667</strain>
    </source>
</reference>
<dbReference type="AlphaFoldDB" id="A0A7W7IBA1"/>
<feature type="domain" description="HTH cro/C1-type" evidence="1">
    <location>
        <begin position="21"/>
        <end position="77"/>
    </location>
</feature>
<dbReference type="SUPFAM" id="SSF47413">
    <property type="entry name" value="lambda repressor-like DNA-binding domains"/>
    <property type="match status" value="1"/>
</dbReference>
<dbReference type="Pfam" id="PF19054">
    <property type="entry name" value="DUF5753"/>
    <property type="match status" value="1"/>
</dbReference>
<evidence type="ECO:0000313" key="4">
    <source>
        <dbReference type="Proteomes" id="UP000549343"/>
    </source>
</evidence>
<evidence type="ECO:0000313" key="2">
    <source>
        <dbReference type="EMBL" id="GAA0586310.1"/>
    </source>
</evidence>
<evidence type="ECO:0000313" key="3">
    <source>
        <dbReference type="EMBL" id="MBB4773912.1"/>
    </source>
</evidence>
<dbReference type="CDD" id="cd00093">
    <property type="entry name" value="HTH_XRE"/>
    <property type="match status" value="1"/>
</dbReference>
<reference evidence="5" key="2">
    <citation type="journal article" date="2019" name="Int. J. Syst. Evol. Microbiol.">
        <title>The Global Catalogue of Microorganisms (GCM) 10K type strain sequencing project: providing services to taxonomists for standard genome sequencing and annotation.</title>
        <authorList>
            <consortium name="The Broad Institute Genomics Platform"/>
            <consortium name="The Broad Institute Genome Sequencing Center for Infectious Disease"/>
            <person name="Wu L."/>
            <person name="Ma J."/>
        </authorList>
    </citation>
    <scope>NUCLEOTIDE SEQUENCE [LARGE SCALE GENOMIC DNA]</scope>
    <source>
        <strain evidence="5">JCM 10667</strain>
    </source>
</reference>
<comment type="caution">
    <text evidence="3">The sequence shown here is derived from an EMBL/GenBank/DDBJ whole genome shotgun (WGS) entry which is preliminary data.</text>
</comment>
<dbReference type="Pfam" id="PF13560">
    <property type="entry name" value="HTH_31"/>
    <property type="match status" value="1"/>
</dbReference>
<dbReference type="Gene3D" id="1.10.260.40">
    <property type="entry name" value="lambda repressor-like DNA-binding domains"/>
    <property type="match status" value="1"/>
</dbReference>
<dbReference type="InterPro" id="IPR010982">
    <property type="entry name" value="Lambda_DNA-bd_dom_sf"/>
</dbReference>
<proteinExistence type="predicted"/>
<evidence type="ECO:0000313" key="5">
    <source>
        <dbReference type="Proteomes" id="UP001501427"/>
    </source>
</evidence>
<dbReference type="GO" id="GO:0003677">
    <property type="term" value="F:DNA binding"/>
    <property type="evidence" value="ECO:0007669"/>
    <property type="project" value="InterPro"/>
</dbReference>
<gene>
    <name evidence="3" type="ORF">F4557_002330</name>
    <name evidence="2" type="ORF">GCM10009546_55850</name>
</gene>